<dbReference type="EMBL" id="VWXF01000004">
    <property type="protein sequence ID" value="NIF22335.1"/>
    <property type="molecule type" value="Genomic_DNA"/>
</dbReference>
<dbReference type="PANTHER" id="PTHR30146">
    <property type="entry name" value="LACI-RELATED TRANSCRIPTIONAL REPRESSOR"/>
    <property type="match status" value="1"/>
</dbReference>
<dbReference type="PROSITE" id="PS50932">
    <property type="entry name" value="HTH_LACI_2"/>
    <property type="match status" value="1"/>
</dbReference>
<dbReference type="CDD" id="cd01392">
    <property type="entry name" value="HTH_LacI"/>
    <property type="match status" value="1"/>
</dbReference>
<evidence type="ECO:0000256" key="2">
    <source>
        <dbReference type="ARBA" id="ARBA00023125"/>
    </source>
</evidence>
<dbReference type="SUPFAM" id="SSF47413">
    <property type="entry name" value="lambda repressor-like DNA-binding domains"/>
    <property type="match status" value="1"/>
</dbReference>
<dbReference type="InterPro" id="IPR001761">
    <property type="entry name" value="Peripla_BP/Lac1_sug-bd_dom"/>
</dbReference>
<dbReference type="SUPFAM" id="SSF53822">
    <property type="entry name" value="Periplasmic binding protein-like I"/>
    <property type="match status" value="1"/>
</dbReference>
<dbReference type="RefSeq" id="WP_167014923.1">
    <property type="nucleotide sequence ID" value="NZ_VWXF01000004.1"/>
</dbReference>
<dbReference type="SMART" id="SM00354">
    <property type="entry name" value="HTH_LACI"/>
    <property type="match status" value="1"/>
</dbReference>
<accession>A0ABX0RAF1</accession>
<evidence type="ECO:0000256" key="3">
    <source>
        <dbReference type="ARBA" id="ARBA00023163"/>
    </source>
</evidence>
<dbReference type="Gene3D" id="3.40.50.2300">
    <property type="match status" value="2"/>
</dbReference>
<feature type="domain" description="HTH lacI-type" evidence="4">
    <location>
        <begin position="12"/>
        <end position="66"/>
    </location>
</feature>
<gene>
    <name evidence="5" type="ORF">F3J40_12090</name>
</gene>
<dbReference type="InterPro" id="IPR010982">
    <property type="entry name" value="Lambda_DNA-bd_dom_sf"/>
</dbReference>
<dbReference type="Pfam" id="PF00356">
    <property type="entry name" value="LacI"/>
    <property type="match status" value="1"/>
</dbReference>
<sequence length="338" mass="37973">MTNNDEKKPQKATADDVARIAEVSKWTVLRAFKPGASISPEAREKVMAAANELGFRPNLLARGLKQSKTNIVGIVADEFSNPHTLRMLKEATQQLNQRGYMSMLLNIESAENYDSVLQMASQLQVDGLIYFATIVSEEFLTITKSLHHIRAVHVFRNTNAADVEVVNIDGFAAGKRLSQLLMEQKYQRYGYMKGPDTSSSHLMRMEGYATGLEEGGQQLDTVLVAGSYDRDRGYEEMLQYLRTTPASQRIDALFCENDVLAFGAMQAIRDFDPQLHIGVVGFDDIDEARTSTWNLTSWNQRADLQISEALSRLLDNKPGADQRWKNGELHARKSHIKI</sequence>
<evidence type="ECO:0000256" key="1">
    <source>
        <dbReference type="ARBA" id="ARBA00023015"/>
    </source>
</evidence>
<evidence type="ECO:0000259" key="4">
    <source>
        <dbReference type="PROSITE" id="PS50932"/>
    </source>
</evidence>
<keyword evidence="6" id="KW-1185">Reference proteome</keyword>
<organism evidence="5 6">
    <name type="scientific">Candidatus Pantoea multigeneris</name>
    <dbReference type="NCBI Taxonomy" id="2608357"/>
    <lineage>
        <taxon>Bacteria</taxon>
        <taxon>Pseudomonadati</taxon>
        <taxon>Pseudomonadota</taxon>
        <taxon>Gammaproteobacteria</taxon>
        <taxon>Enterobacterales</taxon>
        <taxon>Erwiniaceae</taxon>
        <taxon>Pantoea</taxon>
    </lineage>
</organism>
<keyword evidence="1" id="KW-0805">Transcription regulation</keyword>
<dbReference type="InterPro" id="IPR000843">
    <property type="entry name" value="HTH_LacI"/>
</dbReference>
<dbReference type="Pfam" id="PF00532">
    <property type="entry name" value="Peripla_BP_1"/>
    <property type="match status" value="1"/>
</dbReference>
<keyword evidence="2" id="KW-0238">DNA-binding</keyword>
<reference evidence="5 6" key="1">
    <citation type="journal article" date="2019" name="bioRxiv">
        <title>Bacteria contribute to plant secondary compound degradation in a generalist herbivore system.</title>
        <authorList>
            <person name="Francoeur C.B."/>
            <person name="Khadempour L."/>
            <person name="Moreira-Soto R.D."/>
            <person name="Gotting K."/>
            <person name="Book A.J."/>
            <person name="Pinto-Tomas A.A."/>
            <person name="Keefover-Ring K."/>
            <person name="Currie C.R."/>
        </authorList>
    </citation>
    <scope>NUCLEOTIDE SEQUENCE [LARGE SCALE GENOMIC DNA]</scope>
    <source>
        <strain evidence="5">Acro-835</strain>
    </source>
</reference>
<protein>
    <submittedName>
        <fullName evidence="5">LacI family transcriptional regulator</fullName>
    </submittedName>
</protein>
<evidence type="ECO:0000313" key="6">
    <source>
        <dbReference type="Proteomes" id="UP001515683"/>
    </source>
</evidence>
<evidence type="ECO:0000313" key="5">
    <source>
        <dbReference type="EMBL" id="NIF22335.1"/>
    </source>
</evidence>
<dbReference type="InterPro" id="IPR028082">
    <property type="entry name" value="Peripla_BP_I"/>
</dbReference>
<keyword evidence="3" id="KW-0804">Transcription</keyword>
<comment type="caution">
    <text evidence="5">The sequence shown here is derived from an EMBL/GenBank/DDBJ whole genome shotgun (WGS) entry which is preliminary data.</text>
</comment>
<dbReference type="PANTHER" id="PTHR30146:SF109">
    <property type="entry name" value="HTH-TYPE TRANSCRIPTIONAL REGULATOR GALS"/>
    <property type="match status" value="1"/>
</dbReference>
<dbReference type="Proteomes" id="UP001515683">
    <property type="component" value="Unassembled WGS sequence"/>
</dbReference>
<name>A0ABX0RAF1_9GAMM</name>
<proteinExistence type="predicted"/>
<dbReference type="Gene3D" id="1.10.260.40">
    <property type="entry name" value="lambda repressor-like DNA-binding domains"/>
    <property type="match status" value="1"/>
</dbReference>